<name>A0A7J0A436_9BACE</name>
<comment type="caution">
    <text evidence="2">The sequence shown here is derived from an EMBL/GenBank/DDBJ whole genome shotgun (WGS) entry which is preliminary data.</text>
</comment>
<gene>
    <name evidence="2" type="ORF">IMSAGC001_02170</name>
</gene>
<dbReference type="EMBL" id="BLLS01000056">
    <property type="protein sequence ID" value="GFH86759.1"/>
    <property type="molecule type" value="Genomic_DNA"/>
</dbReference>
<protein>
    <recommendedName>
        <fullName evidence="1">RNA polymerase sigma-70 region 2 domain-containing protein</fullName>
    </recommendedName>
</protein>
<evidence type="ECO:0000259" key="1">
    <source>
        <dbReference type="Pfam" id="PF04542"/>
    </source>
</evidence>
<dbReference type="InterPro" id="IPR007627">
    <property type="entry name" value="RNA_pol_sigma70_r2"/>
</dbReference>
<dbReference type="Pfam" id="PF04542">
    <property type="entry name" value="Sigma70_r2"/>
    <property type="match status" value="1"/>
</dbReference>
<dbReference type="InterPro" id="IPR013325">
    <property type="entry name" value="RNA_pol_sigma_r2"/>
</dbReference>
<dbReference type="AlphaFoldDB" id="A0A7J0A436"/>
<evidence type="ECO:0000313" key="3">
    <source>
        <dbReference type="Proteomes" id="UP000491181"/>
    </source>
</evidence>
<dbReference type="Proteomes" id="UP000491181">
    <property type="component" value="Unassembled WGS sequence"/>
</dbReference>
<reference evidence="2 3" key="1">
    <citation type="journal article" date="2020" name="Microbiome">
        <title>Single-cell genomics of uncultured bacteria reveals dietary fiber responders in the mouse gut microbiota.</title>
        <authorList>
            <person name="Chijiiwa R."/>
            <person name="Hosokawa M."/>
            <person name="Kogawa M."/>
            <person name="Nishikawa Y."/>
            <person name="Ide K."/>
            <person name="Sakanashi C."/>
            <person name="Takahashi K."/>
            <person name="Takeyama H."/>
        </authorList>
    </citation>
    <scope>NUCLEOTIDE SEQUENCE [LARGE SCALE GENOMIC DNA]</scope>
    <source>
        <strain evidence="2">IMSAGC_001</strain>
    </source>
</reference>
<feature type="domain" description="RNA polymerase sigma-70 region 2" evidence="1">
    <location>
        <begin position="3"/>
        <end position="34"/>
    </location>
</feature>
<dbReference type="GO" id="GO:0003700">
    <property type="term" value="F:DNA-binding transcription factor activity"/>
    <property type="evidence" value="ECO:0007669"/>
    <property type="project" value="InterPro"/>
</dbReference>
<dbReference type="Gene3D" id="1.10.1740.10">
    <property type="match status" value="1"/>
</dbReference>
<evidence type="ECO:0000313" key="2">
    <source>
        <dbReference type="EMBL" id="GFH86759.1"/>
    </source>
</evidence>
<sequence length="34" mass="4026">MLQLYISKMKAFAWKLLHSEEDAEDIAQDIFVKL</sequence>
<dbReference type="GO" id="GO:0006352">
    <property type="term" value="P:DNA-templated transcription initiation"/>
    <property type="evidence" value="ECO:0007669"/>
    <property type="project" value="InterPro"/>
</dbReference>
<organism evidence="2 3">
    <name type="scientific">Bacteroides acidifaciens</name>
    <dbReference type="NCBI Taxonomy" id="85831"/>
    <lineage>
        <taxon>Bacteria</taxon>
        <taxon>Pseudomonadati</taxon>
        <taxon>Bacteroidota</taxon>
        <taxon>Bacteroidia</taxon>
        <taxon>Bacteroidales</taxon>
        <taxon>Bacteroidaceae</taxon>
        <taxon>Bacteroides</taxon>
    </lineage>
</organism>
<accession>A0A7J0A436</accession>
<dbReference type="SUPFAM" id="SSF88946">
    <property type="entry name" value="Sigma2 domain of RNA polymerase sigma factors"/>
    <property type="match status" value="1"/>
</dbReference>
<proteinExistence type="predicted"/>